<dbReference type="Pfam" id="PF05721">
    <property type="entry name" value="PhyH"/>
    <property type="match status" value="1"/>
</dbReference>
<dbReference type="PANTHER" id="PTHR37563:SF2">
    <property type="entry name" value="PHYTANOYL-COA DIOXYGENASE FAMILY PROTEIN (AFU_ORTHOLOGUE AFUA_2G03330)"/>
    <property type="match status" value="1"/>
</dbReference>
<accession>A0A9W6ZEW0</accession>
<organism evidence="1 2">
    <name type="scientific">Triparma retinervis</name>
    <dbReference type="NCBI Taxonomy" id="2557542"/>
    <lineage>
        <taxon>Eukaryota</taxon>
        <taxon>Sar</taxon>
        <taxon>Stramenopiles</taxon>
        <taxon>Ochrophyta</taxon>
        <taxon>Bolidophyceae</taxon>
        <taxon>Parmales</taxon>
        <taxon>Triparmaceae</taxon>
        <taxon>Triparma</taxon>
    </lineage>
</organism>
<proteinExistence type="predicted"/>
<dbReference type="AlphaFoldDB" id="A0A9W6ZEW0"/>
<dbReference type="EMBL" id="BRXZ01000627">
    <property type="protein sequence ID" value="GMH49254.1"/>
    <property type="molecule type" value="Genomic_DNA"/>
</dbReference>
<dbReference type="InterPro" id="IPR008775">
    <property type="entry name" value="Phytyl_CoA_dOase-like"/>
</dbReference>
<dbReference type="OrthoDB" id="406378at2759"/>
<evidence type="ECO:0000313" key="2">
    <source>
        <dbReference type="Proteomes" id="UP001165082"/>
    </source>
</evidence>
<keyword evidence="2" id="KW-1185">Reference proteome</keyword>
<gene>
    <name evidence="1" type="ORF">TrRE_jg6092</name>
</gene>
<dbReference type="Gene3D" id="2.60.120.620">
    <property type="entry name" value="q2cbj1_9rhob like domain"/>
    <property type="match status" value="1"/>
</dbReference>
<dbReference type="InterPro" id="IPR051961">
    <property type="entry name" value="Fungal_Metabolite_Diox"/>
</dbReference>
<dbReference type="Proteomes" id="UP001165082">
    <property type="component" value="Unassembled WGS sequence"/>
</dbReference>
<name>A0A9W6ZEW0_9STRA</name>
<dbReference type="PANTHER" id="PTHR37563">
    <property type="entry name" value="PHYTANOYL-COA DIOXYGENASE FAMILY PROTEIN (AFU_ORTHOLOGUE AFUA_2G03330)"/>
    <property type="match status" value="1"/>
</dbReference>
<reference evidence="1" key="1">
    <citation type="submission" date="2022-07" db="EMBL/GenBank/DDBJ databases">
        <title>Genome analysis of Parmales, a sister group of diatoms, reveals the evolutionary specialization of diatoms from phago-mixotrophs to photoautotrophs.</title>
        <authorList>
            <person name="Ban H."/>
            <person name="Sato S."/>
            <person name="Yoshikawa S."/>
            <person name="Kazumasa Y."/>
            <person name="Nakamura Y."/>
            <person name="Ichinomiya M."/>
            <person name="Saitoh K."/>
            <person name="Sato N."/>
            <person name="Blanc-Mathieu R."/>
            <person name="Endo H."/>
            <person name="Kuwata A."/>
            <person name="Ogata H."/>
        </authorList>
    </citation>
    <scope>NUCLEOTIDE SEQUENCE</scope>
</reference>
<comment type="caution">
    <text evidence="1">The sequence shown here is derived from an EMBL/GenBank/DDBJ whole genome shotgun (WGS) entry which is preliminary data.</text>
</comment>
<dbReference type="SUPFAM" id="SSF51197">
    <property type="entry name" value="Clavaminate synthase-like"/>
    <property type="match status" value="1"/>
</dbReference>
<sequence>MSSVDHVQTELVEGEVGKKVKVVKRGGGGGFGGGGGGFGGGTAATTVKERKVNRVKRTPGGKKISKEVETVGVARVNNVLSPSTADKLLKFVNEEKIRCEDLVKEGGEDPLHYFSNVLLSDSRCDLQLGLEEEVVLEALSEILNDSVVGEIYDTIIGDGEGLVHELAVLVSDPGSKRQVIHPDVAFDSDSKILTCFVALQDITTEMGPTVFLPGTMGKDAHDKLNDHSRRDDFLLATPSRISLLNKGDCS</sequence>
<evidence type="ECO:0000313" key="1">
    <source>
        <dbReference type="EMBL" id="GMH49254.1"/>
    </source>
</evidence>
<protein>
    <submittedName>
        <fullName evidence="1">Uncharacterized protein</fullName>
    </submittedName>
</protein>